<gene>
    <name evidence="2" type="ORF">DP939_00670</name>
</gene>
<evidence type="ECO:0000313" key="2">
    <source>
        <dbReference type="EMBL" id="RBQ21275.1"/>
    </source>
</evidence>
<comment type="caution">
    <text evidence="2">The sequence shown here is derived from an EMBL/GenBank/DDBJ whole genome shotgun (WGS) entry which is preliminary data.</text>
</comment>
<dbReference type="AlphaFoldDB" id="A0A366M509"/>
<dbReference type="Proteomes" id="UP000253303">
    <property type="component" value="Unassembled WGS sequence"/>
</dbReference>
<sequence>MTDPTTVHRRRALAAAALGRTPERPESPDGGQEPLRAVTGRILDASPHMIVVEAGNGTEERLVVAPWAVAWRGGDVPVTDLPAGTNVVMRTVHEGKVVDRIWADTTRITGTIVSIRPDGKDQLVELDAGPHRGRHTIVIPYRASGRLRVRHPKFEPGYLFDAIGVREGDVLSARLPATSQPPYRARAVPVPPPAYGGAQSRVAGTVTWSDAIPESGHRVESGRRARNGHRSTTDQYISGDGHGAAYPMLERSDSGCDDAGTSCAGLPYLALGSLLNVQNTCTGRAMSIPIVACGCLAGRFCDRCVECDTSPRGRIAEVSPVSFVELGGDLIKGCFNARIGLG</sequence>
<dbReference type="EMBL" id="QMEY01000001">
    <property type="protein sequence ID" value="RBQ21275.1"/>
    <property type="molecule type" value="Genomic_DNA"/>
</dbReference>
<proteinExistence type="predicted"/>
<organism evidence="2 3">
    <name type="scientific">Spongiactinospora rosea</name>
    <dbReference type="NCBI Taxonomy" id="2248750"/>
    <lineage>
        <taxon>Bacteria</taxon>
        <taxon>Bacillati</taxon>
        <taxon>Actinomycetota</taxon>
        <taxon>Actinomycetes</taxon>
        <taxon>Streptosporangiales</taxon>
        <taxon>Streptosporangiaceae</taxon>
        <taxon>Spongiactinospora</taxon>
    </lineage>
</organism>
<dbReference type="RefSeq" id="WP_113977577.1">
    <property type="nucleotide sequence ID" value="NZ_QMEY01000001.1"/>
</dbReference>
<name>A0A366M509_9ACTN</name>
<evidence type="ECO:0000313" key="3">
    <source>
        <dbReference type="Proteomes" id="UP000253303"/>
    </source>
</evidence>
<reference evidence="2 3" key="1">
    <citation type="submission" date="2018-06" db="EMBL/GenBank/DDBJ databases">
        <title>Sphaerisporangium craniellae sp. nov., isolated from a marine sponge in the South China Sea.</title>
        <authorList>
            <person name="Li L."/>
        </authorList>
    </citation>
    <scope>NUCLEOTIDE SEQUENCE [LARGE SCALE GENOMIC DNA]</scope>
    <source>
        <strain evidence="2 3">LHW63015</strain>
    </source>
</reference>
<feature type="region of interest" description="Disordered" evidence="1">
    <location>
        <begin position="215"/>
        <end position="237"/>
    </location>
</feature>
<keyword evidence="3" id="KW-1185">Reference proteome</keyword>
<protein>
    <submittedName>
        <fullName evidence="2">Uncharacterized protein</fullName>
    </submittedName>
</protein>
<dbReference type="OrthoDB" id="3502461at2"/>
<accession>A0A366M509</accession>
<evidence type="ECO:0000256" key="1">
    <source>
        <dbReference type="SAM" id="MobiDB-lite"/>
    </source>
</evidence>